<dbReference type="AlphaFoldDB" id="A0A4R4YH87"/>
<evidence type="ECO:0000313" key="2">
    <source>
        <dbReference type="EMBL" id="TDD43590.1"/>
    </source>
</evidence>
<protein>
    <submittedName>
        <fullName evidence="2">Uncharacterized protein</fullName>
    </submittedName>
</protein>
<evidence type="ECO:0000256" key="1">
    <source>
        <dbReference type="SAM" id="Phobius"/>
    </source>
</evidence>
<proteinExistence type="predicted"/>
<gene>
    <name evidence="2" type="ORF">E1288_26000</name>
</gene>
<comment type="caution">
    <text evidence="2">The sequence shown here is derived from an EMBL/GenBank/DDBJ whole genome shotgun (WGS) entry which is preliminary data.</text>
</comment>
<name>A0A4R4YH87_9PSEU</name>
<feature type="transmembrane region" description="Helical" evidence="1">
    <location>
        <begin position="65"/>
        <end position="89"/>
    </location>
</feature>
<organism evidence="2 3">
    <name type="scientific">Saccharopolyspora elongata</name>
    <dbReference type="NCBI Taxonomy" id="2530387"/>
    <lineage>
        <taxon>Bacteria</taxon>
        <taxon>Bacillati</taxon>
        <taxon>Actinomycetota</taxon>
        <taxon>Actinomycetes</taxon>
        <taxon>Pseudonocardiales</taxon>
        <taxon>Pseudonocardiaceae</taxon>
        <taxon>Saccharopolyspora</taxon>
    </lineage>
</organism>
<keyword evidence="3" id="KW-1185">Reference proteome</keyword>
<evidence type="ECO:0000313" key="3">
    <source>
        <dbReference type="Proteomes" id="UP000294947"/>
    </source>
</evidence>
<keyword evidence="1" id="KW-0472">Membrane</keyword>
<dbReference type="EMBL" id="SMKW01000038">
    <property type="protein sequence ID" value="TDD43590.1"/>
    <property type="molecule type" value="Genomic_DNA"/>
</dbReference>
<keyword evidence="1" id="KW-1133">Transmembrane helix</keyword>
<keyword evidence="1" id="KW-0812">Transmembrane</keyword>
<sequence>MPLMTAAEYFVVGAAWAACLTDTERYGAALMLSVPVLFVLNIVVFGVTFPLICSAARRLRHPRTAAVAGIALVVAVAFYVEVGAVYYYWAEPAQLGECADHVQLWWPSWTRG</sequence>
<dbReference type="Proteomes" id="UP000294947">
    <property type="component" value="Unassembled WGS sequence"/>
</dbReference>
<accession>A0A4R4YH87</accession>
<feature type="transmembrane region" description="Helical" evidence="1">
    <location>
        <begin position="27"/>
        <end position="53"/>
    </location>
</feature>
<reference evidence="2 3" key="1">
    <citation type="submission" date="2019-03" db="EMBL/GenBank/DDBJ databases">
        <title>Draft genome sequences of novel Actinobacteria.</title>
        <authorList>
            <person name="Sahin N."/>
            <person name="Ay H."/>
            <person name="Saygin H."/>
        </authorList>
    </citation>
    <scope>NUCLEOTIDE SEQUENCE [LARGE SCALE GENOMIC DNA]</scope>
    <source>
        <strain evidence="2 3">7K502</strain>
    </source>
</reference>